<reference evidence="2 3" key="1">
    <citation type="journal article" date="2018" name="Front. Microbiol.">
        <title>Genome-Wide Analysis of Corynespora cassiicola Leaf Fall Disease Putative Effectors.</title>
        <authorList>
            <person name="Lopez D."/>
            <person name="Ribeiro S."/>
            <person name="Label P."/>
            <person name="Fumanal B."/>
            <person name="Venisse J.S."/>
            <person name="Kohler A."/>
            <person name="de Oliveira R.R."/>
            <person name="Labutti K."/>
            <person name="Lipzen A."/>
            <person name="Lail K."/>
            <person name="Bauer D."/>
            <person name="Ohm R.A."/>
            <person name="Barry K.W."/>
            <person name="Spatafora J."/>
            <person name="Grigoriev I.V."/>
            <person name="Martin F.M."/>
            <person name="Pujade-Renaud V."/>
        </authorList>
    </citation>
    <scope>NUCLEOTIDE SEQUENCE [LARGE SCALE GENOMIC DNA]</scope>
    <source>
        <strain evidence="2 3">Philippines</strain>
    </source>
</reference>
<organism evidence="2 3">
    <name type="scientific">Corynespora cassiicola Philippines</name>
    <dbReference type="NCBI Taxonomy" id="1448308"/>
    <lineage>
        <taxon>Eukaryota</taxon>
        <taxon>Fungi</taxon>
        <taxon>Dikarya</taxon>
        <taxon>Ascomycota</taxon>
        <taxon>Pezizomycotina</taxon>
        <taxon>Dothideomycetes</taxon>
        <taxon>Pleosporomycetidae</taxon>
        <taxon>Pleosporales</taxon>
        <taxon>Corynesporascaceae</taxon>
        <taxon>Corynespora</taxon>
    </lineage>
</organism>
<gene>
    <name evidence="2" type="ORF">BS50DRAFT_575309</name>
</gene>
<keyword evidence="1" id="KW-0732">Signal</keyword>
<evidence type="ECO:0000313" key="3">
    <source>
        <dbReference type="Proteomes" id="UP000240883"/>
    </source>
</evidence>
<keyword evidence="3" id="KW-1185">Reference proteome</keyword>
<dbReference type="InterPro" id="IPR045469">
    <property type="entry name" value="Nis1"/>
</dbReference>
<name>A0A2T2NIJ9_CORCC</name>
<proteinExistence type="predicted"/>
<dbReference type="EMBL" id="KZ678137">
    <property type="protein sequence ID" value="PSN65261.1"/>
    <property type="molecule type" value="Genomic_DNA"/>
</dbReference>
<dbReference type="Pfam" id="PF19271">
    <property type="entry name" value="Nis1"/>
    <property type="match status" value="1"/>
</dbReference>
<sequence length="157" mass="16512">MRLSTLTTTLATASLATARIIGIQIPSTLSPNASFPLTLLTEGYIQSVADVAVAWGFSAAPGYPYSLGPFTESAYLGPDKSNTRENITLNANAPAQLQNWMGQDVVLSASLMSLYGASGGPTVTNFNATFKVVEGTWTDMTESEGFFTGTSVDCPRA</sequence>
<protein>
    <submittedName>
        <fullName evidence="2">Uncharacterized protein</fullName>
    </submittedName>
</protein>
<dbReference type="OrthoDB" id="3913322at2759"/>
<feature type="signal peptide" evidence="1">
    <location>
        <begin position="1"/>
        <end position="18"/>
    </location>
</feature>
<feature type="chain" id="PRO_5015548183" evidence="1">
    <location>
        <begin position="19"/>
        <end position="157"/>
    </location>
</feature>
<dbReference type="AlphaFoldDB" id="A0A2T2NIJ9"/>
<evidence type="ECO:0000256" key="1">
    <source>
        <dbReference type="SAM" id="SignalP"/>
    </source>
</evidence>
<evidence type="ECO:0000313" key="2">
    <source>
        <dbReference type="EMBL" id="PSN65261.1"/>
    </source>
</evidence>
<dbReference type="Proteomes" id="UP000240883">
    <property type="component" value="Unassembled WGS sequence"/>
</dbReference>
<accession>A0A2T2NIJ9</accession>